<evidence type="ECO:0000313" key="6">
    <source>
        <dbReference type="EMBL" id="ENV34064.1"/>
    </source>
</evidence>
<dbReference type="InterPro" id="IPR004045">
    <property type="entry name" value="Glutathione_S-Trfase_N"/>
</dbReference>
<dbReference type="Pfam" id="PF00043">
    <property type="entry name" value="GST_C"/>
    <property type="match status" value="1"/>
</dbReference>
<evidence type="ECO:0008006" key="8">
    <source>
        <dbReference type="Google" id="ProtNLM"/>
    </source>
</evidence>
<dbReference type="eggNOG" id="COG0625">
    <property type="taxonomic scope" value="Bacteria"/>
</dbReference>
<dbReference type="PATRIC" id="fig|1120926.3.peg.1684"/>
<dbReference type="PANTHER" id="PTHR44051">
    <property type="entry name" value="GLUTATHIONE S-TRANSFERASE-RELATED"/>
    <property type="match status" value="1"/>
</dbReference>
<dbReference type="FunFam" id="3.40.30.10:FF:000039">
    <property type="entry name" value="Glutathione S-transferase domain"/>
    <property type="match status" value="1"/>
</dbReference>
<keyword evidence="2" id="KW-0808">Transferase</keyword>
<dbReference type="GO" id="GO:0016740">
    <property type="term" value="F:transferase activity"/>
    <property type="evidence" value="ECO:0007669"/>
    <property type="project" value="UniProtKB-KW"/>
</dbReference>
<comment type="similarity">
    <text evidence="1 3">Belongs to the GST superfamily.</text>
</comment>
<dbReference type="PROSITE" id="PS50405">
    <property type="entry name" value="GST_CTER"/>
    <property type="match status" value="1"/>
</dbReference>
<feature type="domain" description="GST C-terminal" evidence="5">
    <location>
        <begin position="86"/>
        <end position="207"/>
    </location>
</feature>
<feature type="domain" description="GST N-terminal" evidence="4">
    <location>
        <begin position="1"/>
        <end position="81"/>
    </location>
</feature>
<name>N8ZK15_9GAMM</name>
<dbReference type="GeneID" id="84209118"/>
<dbReference type="PANTHER" id="PTHR44051:SF19">
    <property type="entry name" value="DISULFIDE-BOND OXIDOREDUCTASE YFCG"/>
    <property type="match status" value="1"/>
</dbReference>
<dbReference type="HOGENOM" id="CLU_011226_6_2_6"/>
<dbReference type="InterPro" id="IPR036249">
    <property type="entry name" value="Thioredoxin-like_sf"/>
</dbReference>
<dbReference type="SFLD" id="SFLDG01150">
    <property type="entry name" value="Main.1:_Beta-like"/>
    <property type="match status" value="1"/>
</dbReference>
<organism evidence="6 7">
    <name type="scientific">Acinetobacter gerneri DSM 14967 = CIP 107464 = MTCC 9824</name>
    <dbReference type="NCBI Taxonomy" id="1120926"/>
    <lineage>
        <taxon>Bacteria</taxon>
        <taxon>Pseudomonadati</taxon>
        <taxon>Pseudomonadota</taxon>
        <taxon>Gammaproteobacteria</taxon>
        <taxon>Moraxellales</taxon>
        <taxon>Moraxellaceae</taxon>
        <taxon>Acinetobacter</taxon>
    </lineage>
</organism>
<evidence type="ECO:0000256" key="3">
    <source>
        <dbReference type="RuleBase" id="RU003494"/>
    </source>
</evidence>
<dbReference type="Proteomes" id="UP000013117">
    <property type="component" value="Unassembled WGS sequence"/>
</dbReference>
<dbReference type="Pfam" id="PF02798">
    <property type="entry name" value="GST_N"/>
    <property type="match status" value="1"/>
</dbReference>
<dbReference type="EMBL" id="APPN01000061">
    <property type="protein sequence ID" value="ENV34064.1"/>
    <property type="molecule type" value="Genomic_DNA"/>
</dbReference>
<dbReference type="SUPFAM" id="SSF47616">
    <property type="entry name" value="GST C-terminal domain-like"/>
    <property type="match status" value="1"/>
</dbReference>
<evidence type="ECO:0000259" key="5">
    <source>
        <dbReference type="PROSITE" id="PS50405"/>
    </source>
</evidence>
<protein>
    <recommendedName>
        <fullName evidence="8">Glutathione S-transferase</fullName>
    </recommendedName>
</protein>
<accession>N8ZK15</accession>
<proteinExistence type="inferred from homology"/>
<comment type="caution">
    <text evidence="6">The sequence shown here is derived from an EMBL/GenBank/DDBJ whole genome shotgun (WGS) entry which is preliminary data.</text>
</comment>
<dbReference type="Gene3D" id="3.40.30.10">
    <property type="entry name" value="Glutaredoxin"/>
    <property type="match status" value="1"/>
</dbReference>
<dbReference type="RefSeq" id="WP_004861536.1">
    <property type="nucleotide sequence ID" value="NZ_ASYY01000081.1"/>
</dbReference>
<dbReference type="InterPro" id="IPR004046">
    <property type="entry name" value="GST_C"/>
</dbReference>
<evidence type="ECO:0000256" key="1">
    <source>
        <dbReference type="ARBA" id="ARBA00007409"/>
    </source>
</evidence>
<evidence type="ECO:0000313" key="7">
    <source>
        <dbReference type="Proteomes" id="UP000013117"/>
    </source>
</evidence>
<dbReference type="SUPFAM" id="SSF52833">
    <property type="entry name" value="Thioredoxin-like"/>
    <property type="match status" value="1"/>
</dbReference>
<sequence>MLKVLGRSDSINVRKVLWLCDELNIEYDREDWGRGFRSPKEAEFIKLNPNATIPVIIDADLVLWQSNSIIRYLANQYQGQALYPETAKPRALIDQWMDWQALELNHSWTYALMNLFRKSPDHQDPNLVKKSINAWTENMGILDEQLAKTGAYIIGDQFTLADIPLGLSVQRWYLTPFEKTEFHHVKKYYELLSQRAAYMKWGNNGQN</sequence>
<evidence type="ECO:0000256" key="2">
    <source>
        <dbReference type="ARBA" id="ARBA00022679"/>
    </source>
</evidence>
<dbReference type="InterPro" id="IPR036282">
    <property type="entry name" value="Glutathione-S-Trfase_C_sf"/>
</dbReference>
<dbReference type="CDD" id="cd03180">
    <property type="entry name" value="GST_C_2"/>
    <property type="match status" value="1"/>
</dbReference>
<evidence type="ECO:0000259" key="4">
    <source>
        <dbReference type="PROSITE" id="PS50404"/>
    </source>
</evidence>
<keyword evidence="7" id="KW-1185">Reference proteome</keyword>
<dbReference type="AlphaFoldDB" id="N8ZK15"/>
<dbReference type="CDD" id="cd03047">
    <property type="entry name" value="GST_N_2"/>
    <property type="match status" value="1"/>
</dbReference>
<dbReference type="SFLD" id="SFLDS00019">
    <property type="entry name" value="Glutathione_Transferase_(cytos"/>
    <property type="match status" value="1"/>
</dbReference>
<dbReference type="STRING" id="202952.GCA_000747725_01709"/>
<reference evidence="6 7" key="1">
    <citation type="submission" date="2013-02" db="EMBL/GenBank/DDBJ databases">
        <title>The Genome Sequence of Acinetobacter gerneri CIP 107464.</title>
        <authorList>
            <consortium name="The Broad Institute Genome Sequencing Platform"/>
            <consortium name="The Broad Institute Genome Sequencing Center for Infectious Disease"/>
            <person name="Cerqueira G."/>
            <person name="Feldgarden M."/>
            <person name="Courvalin P."/>
            <person name="Perichon B."/>
            <person name="Grillot-Courvalin C."/>
            <person name="Clermont D."/>
            <person name="Rocha E."/>
            <person name="Yoon E.-J."/>
            <person name="Nemec A."/>
            <person name="Walker B."/>
            <person name="Young S.K."/>
            <person name="Zeng Q."/>
            <person name="Gargeya S."/>
            <person name="Fitzgerald M."/>
            <person name="Haas B."/>
            <person name="Abouelleil A."/>
            <person name="Alvarado L."/>
            <person name="Arachchi H.M."/>
            <person name="Berlin A.M."/>
            <person name="Chapman S.B."/>
            <person name="Dewar J."/>
            <person name="Goldberg J."/>
            <person name="Griggs A."/>
            <person name="Gujja S."/>
            <person name="Hansen M."/>
            <person name="Howarth C."/>
            <person name="Imamovic A."/>
            <person name="Larimer J."/>
            <person name="McCowan C."/>
            <person name="Murphy C."/>
            <person name="Neiman D."/>
            <person name="Pearson M."/>
            <person name="Priest M."/>
            <person name="Roberts A."/>
            <person name="Saif S."/>
            <person name="Shea T."/>
            <person name="Sisk P."/>
            <person name="Sykes S."/>
            <person name="Wortman J."/>
            <person name="Nusbaum C."/>
            <person name="Birren B."/>
        </authorList>
    </citation>
    <scope>NUCLEOTIDE SEQUENCE [LARGE SCALE GENOMIC DNA]</scope>
    <source>
        <strain evidence="6 7">CIP 107464</strain>
    </source>
</reference>
<dbReference type="Gene3D" id="1.20.1050.10">
    <property type="match status" value="1"/>
</dbReference>
<dbReference type="InterPro" id="IPR010987">
    <property type="entry name" value="Glutathione-S-Trfase_C-like"/>
</dbReference>
<dbReference type="SFLD" id="SFLDG00358">
    <property type="entry name" value="Main_(cytGST)"/>
    <property type="match status" value="1"/>
</dbReference>
<dbReference type="OrthoDB" id="5958450at2"/>
<dbReference type="PROSITE" id="PS50404">
    <property type="entry name" value="GST_NTER"/>
    <property type="match status" value="1"/>
</dbReference>
<dbReference type="InterPro" id="IPR040079">
    <property type="entry name" value="Glutathione_S-Trfase"/>
</dbReference>
<gene>
    <name evidence="6" type="ORF">F960_01754</name>
</gene>